<dbReference type="SFLD" id="SFLDG01084">
    <property type="entry name" value="Uncharacterised_Radical_SAM_Su"/>
    <property type="match status" value="1"/>
</dbReference>
<dbReference type="InterPro" id="IPR006638">
    <property type="entry name" value="Elp3/MiaA/NifB-like_rSAM"/>
</dbReference>
<keyword evidence="5" id="KW-0456">Lyase</keyword>
<dbReference type="Pfam" id="PF04055">
    <property type="entry name" value="Radical_SAM"/>
    <property type="match status" value="1"/>
</dbReference>
<dbReference type="SUPFAM" id="SSF102114">
    <property type="entry name" value="Radical SAM enzymes"/>
    <property type="match status" value="1"/>
</dbReference>
<proteinExistence type="predicted"/>
<dbReference type="GO" id="GO:0046872">
    <property type="term" value="F:metal ion binding"/>
    <property type="evidence" value="ECO:0007669"/>
    <property type="project" value="UniProtKB-KW"/>
</dbReference>
<dbReference type="EMBL" id="CP003156">
    <property type="protein sequence ID" value="AEV31838.1"/>
    <property type="molecule type" value="Genomic_DNA"/>
</dbReference>
<dbReference type="HOGENOM" id="CLU_015525_0_0_10"/>
<evidence type="ECO:0000313" key="5">
    <source>
        <dbReference type="EMBL" id="AEV31838.1"/>
    </source>
</evidence>
<dbReference type="OrthoDB" id="9785699at2"/>
<dbReference type="CDD" id="cd01335">
    <property type="entry name" value="Radical_SAM"/>
    <property type="match status" value="1"/>
</dbReference>
<accession>G8R288</accession>
<dbReference type="PATRIC" id="fig|926562.3.peg.842"/>
<dbReference type="PANTHER" id="PTHR43432">
    <property type="entry name" value="SLR0285 PROTEIN"/>
    <property type="match status" value="1"/>
</dbReference>
<dbReference type="InterPro" id="IPR040086">
    <property type="entry name" value="MJ0683-like"/>
</dbReference>
<evidence type="ECO:0000313" key="6">
    <source>
        <dbReference type="Proteomes" id="UP000005631"/>
    </source>
</evidence>
<dbReference type="NCBIfam" id="NF033668">
    <property type="entry name" value="rSAM_PA0069"/>
    <property type="match status" value="1"/>
</dbReference>
<dbReference type="eggNOG" id="COG1533">
    <property type="taxonomic scope" value="Bacteria"/>
</dbReference>
<organism evidence="5 6">
    <name type="scientific">Owenweeksia hongkongensis (strain DSM 17368 / CIP 108786 / JCM 12287 / NRRL B-23963 / UST20020801)</name>
    <dbReference type="NCBI Taxonomy" id="926562"/>
    <lineage>
        <taxon>Bacteria</taxon>
        <taxon>Pseudomonadati</taxon>
        <taxon>Bacteroidota</taxon>
        <taxon>Flavobacteriia</taxon>
        <taxon>Flavobacteriales</taxon>
        <taxon>Owenweeksiaceae</taxon>
        <taxon>Owenweeksia</taxon>
    </lineage>
</organism>
<dbReference type="GO" id="GO:0016829">
    <property type="term" value="F:lyase activity"/>
    <property type="evidence" value="ECO:0007669"/>
    <property type="project" value="UniProtKB-KW"/>
</dbReference>
<dbReference type="PANTHER" id="PTHR43432:SF3">
    <property type="entry name" value="SLR0285 PROTEIN"/>
    <property type="match status" value="1"/>
</dbReference>
<dbReference type="Gene3D" id="3.80.30.30">
    <property type="match status" value="1"/>
</dbReference>
<evidence type="ECO:0000259" key="4">
    <source>
        <dbReference type="PROSITE" id="PS51918"/>
    </source>
</evidence>
<dbReference type="AlphaFoldDB" id="G8R288"/>
<keyword evidence="3" id="KW-0411">Iron-sulfur</keyword>
<feature type="domain" description="Radical SAM core" evidence="4">
    <location>
        <begin position="62"/>
        <end position="299"/>
    </location>
</feature>
<evidence type="ECO:0000256" key="2">
    <source>
        <dbReference type="ARBA" id="ARBA00023004"/>
    </source>
</evidence>
<dbReference type="KEGG" id="oho:Oweho_0825"/>
<dbReference type="InterPro" id="IPR007197">
    <property type="entry name" value="rSAM"/>
</dbReference>
<dbReference type="SFLD" id="SFLDS00029">
    <property type="entry name" value="Radical_SAM"/>
    <property type="match status" value="1"/>
</dbReference>
<keyword evidence="6" id="KW-1185">Reference proteome</keyword>
<sequence length="355" mass="40815">MDYKKGRGAQINTHNRFAQNNYEVEDEYLEFLRLNDEDTSLEQKTKFIEVYPKSIVNKVASPDVGMAWSMNPYQGCEHGCTYCYARNSHEYWGYSAGSEFEQIILVKKNAPQLLEKHLQKKSWEPEPIMLSGNTDCYQPAEAKFGITRKLLEVLLKYKNPVGIITKNALIQRDLDILKELNNYGLLKVSLSITSLEEGLRRKLEPRTASVKRKLQTIELFAKHNIPVNVMMAPIIPGLNSHEILPLAKTVSDAGALSINYTTVRLNGQIGEIFLDWLDHNFPDRAQKVKHQIEELHGGNLNDSEYGRRMRGDGKIAEQIRSLFMLARKKYFKGKAMPEYNFEHFVRAPKGQMELF</sequence>
<reference evidence="5 6" key="1">
    <citation type="journal article" date="2012" name="Stand. Genomic Sci.">
        <title>Genome sequence of the orange-pigmented seawater bacterium Owenweeksia hongkongensis type strain (UST20020801(T)).</title>
        <authorList>
            <person name="Riedel T."/>
            <person name="Held B."/>
            <person name="Nolan M."/>
            <person name="Lucas S."/>
            <person name="Lapidus A."/>
            <person name="Tice H."/>
            <person name="Del Rio T.G."/>
            <person name="Cheng J.F."/>
            <person name="Han C."/>
            <person name="Tapia R."/>
            <person name="Goodwin L.A."/>
            <person name="Pitluck S."/>
            <person name="Liolios K."/>
            <person name="Mavromatis K."/>
            <person name="Pagani I."/>
            <person name="Ivanova N."/>
            <person name="Mikhailova N."/>
            <person name="Pati A."/>
            <person name="Chen A."/>
            <person name="Palaniappan K."/>
            <person name="Rohde M."/>
            <person name="Tindall B.J."/>
            <person name="Detter J.C."/>
            <person name="Goker M."/>
            <person name="Woyke T."/>
            <person name="Bristow J."/>
            <person name="Eisen J.A."/>
            <person name="Markowitz V."/>
            <person name="Hugenholtz P."/>
            <person name="Klenk H.P."/>
            <person name="Kyrpides N.C."/>
        </authorList>
    </citation>
    <scope>NUCLEOTIDE SEQUENCE</scope>
    <source>
        <strain evidence="6">DSM 17368 / JCM 12287 / NRRL B-23963</strain>
    </source>
</reference>
<dbReference type="SMART" id="SM00729">
    <property type="entry name" value="Elp3"/>
    <property type="match status" value="1"/>
</dbReference>
<name>G8R288_OWEHD</name>
<keyword evidence="2" id="KW-0408">Iron</keyword>
<keyword evidence="1" id="KW-0479">Metal-binding</keyword>
<dbReference type="PROSITE" id="PS51918">
    <property type="entry name" value="RADICAL_SAM"/>
    <property type="match status" value="1"/>
</dbReference>
<dbReference type="GO" id="GO:0051536">
    <property type="term" value="F:iron-sulfur cluster binding"/>
    <property type="evidence" value="ECO:0007669"/>
    <property type="project" value="UniProtKB-KW"/>
</dbReference>
<protein>
    <submittedName>
        <fullName evidence="5">DNA repair photolyase</fullName>
    </submittedName>
</protein>
<dbReference type="InterPro" id="IPR058240">
    <property type="entry name" value="rSAM_sf"/>
</dbReference>
<evidence type="ECO:0000256" key="1">
    <source>
        <dbReference type="ARBA" id="ARBA00022723"/>
    </source>
</evidence>
<dbReference type="Proteomes" id="UP000005631">
    <property type="component" value="Chromosome"/>
</dbReference>
<evidence type="ECO:0000256" key="3">
    <source>
        <dbReference type="ARBA" id="ARBA00023014"/>
    </source>
</evidence>
<dbReference type="RefSeq" id="WP_014201199.1">
    <property type="nucleotide sequence ID" value="NC_016599.1"/>
</dbReference>
<gene>
    <name evidence="5" type="ordered locus">Oweho_0825</name>
</gene>